<evidence type="ECO:0000256" key="5">
    <source>
        <dbReference type="ARBA" id="ARBA00023163"/>
    </source>
</evidence>
<evidence type="ECO:0000313" key="7">
    <source>
        <dbReference type="EMBL" id="KKK93430.1"/>
    </source>
</evidence>
<evidence type="ECO:0000256" key="3">
    <source>
        <dbReference type="ARBA" id="ARBA00023015"/>
    </source>
</evidence>
<dbReference type="GO" id="GO:0051775">
    <property type="term" value="P:response to redox state"/>
    <property type="evidence" value="ECO:0007669"/>
    <property type="project" value="InterPro"/>
</dbReference>
<feature type="domain" description="CoA-binding" evidence="6">
    <location>
        <begin position="4"/>
        <end position="48"/>
    </location>
</feature>
<keyword evidence="3" id="KW-0805">Transcription regulation</keyword>
<dbReference type="InterPro" id="IPR036291">
    <property type="entry name" value="NAD(P)-bd_dom_sf"/>
</dbReference>
<evidence type="ECO:0000256" key="1">
    <source>
        <dbReference type="ARBA" id="ARBA00022490"/>
    </source>
</evidence>
<dbReference type="PANTHER" id="PTHR35786:SF1">
    <property type="entry name" value="REDOX-SENSING TRANSCRIPTIONAL REPRESSOR REX 1"/>
    <property type="match status" value="1"/>
</dbReference>
<dbReference type="Pfam" id="PF02629">
    <property type="entry name" value="CoA_binding"/>
    <property type="match status" value="1"/>
</dbReference>
<gene>
    <name evidence="7" type="ORF">LCGC14_2692940</name>
</gene>
<name>A0A0F9A5H4_9ZZZZ</name>
<dbReference type="PANTHER" id="PTHR35786">
    <property type="entry name" value="REDOX-SENSING TRANSCRIPTIONAL REPRESSOR REX"/>
    <property type="match status" value="1"/>
</dbReference>
<dbReference type="SUPFAM" id="SSF51735">
    <property type="entry name" value="NAD(P)-binding Rossmann-fold domains"/>
    <property type="match status" value="1"/>
</dbReference>
<organism evidence="7">
    <name type="scientific">marine sediment metagenome</name>
    <dbReference type="NCBI Taxonomy" id="412755"/>
    <lineage>
        <taxon>unclassified sequences</taxon>
        <taxon>metagenomes</taxon>
        <taxon>ecological metagenomes</taxon>
    </lineage>
</organism>
<feature type="non-terminal residue" evidence="7">
    <location>
        <position position="1"/>
    </location>
</feature>
<sequence length="85" mass="9098">VRPMSELSETIAREQIRLAVLAVPAGAAQKVADAVCRAGIKGILNFAPARLHVPEGVTVRPVDMAGKLQELNYFINANADDSKKD</sequence>
<accession>A0A0F9A5H4</accession>
<evidence type="ECO:0000259" key="6">
    <source>
        <dbReference type="Pfam" id="PF02629"/>
    </source>
</evidence>
<dbReference type="EMBL" id="LAZR01047776">
    <property type="protein sequence ID" value="KKK93430.1"/>
    <property type="molecule type" value="Genomic_DNA"/>
</dbReference>
<keyword evidence="2" id="KW-0678">Repressor</keyword>
<keyword evidence="4" id="KW-0238">DNA-binding</keyword>
<evidence type="ECO:0000256" key="2">
    <source>
        <dbReference type="ARBA" id="ARBA00022491"/>
    </source>
</evidence>
<comment type="caution">
    <text evidence="7">The sequence shown here is derived from an EMBL/GenBank/DDBJ whole genome shotgun (WGS) entry which is preliminary data.</text>
</comment>
<dbReference type="GO" id="GO:0045892">
    <property type="term" value="P:negative regulation of DNA-templated transcription"/>
    <property type="evidence" value="ECO:0007669"/>
    <property type="project" value="InterPro"/>
</dbReference>
<protein>
    <recommendedName>
        <fullName evidence="6">CoA-binding domain-containing protein</fullName>
    </recommendedName>
</protein>
<reference evidence="7" key="1">
    <citation type="journal article" date="2015" name="Nature">
        <title>Complex archaea that bridge the gap between prokaryotes and eukaryotes.</title>
        <authorList>
            <person name="Spang A."/>
            <person name="Saw J.H."/>
            <person name="Jorgensen S.L."/>
            <person name="Zaremba-Niedzwiedzka K."/>
            <person name="Martijn J."/>
            <person name="Lind A.E."/>
            <person name="van Eijk R."/>
            <person name="Schleper C."/>
            <person name="Guy L."/>
            <person name="Ettema T.J."/>
        </authorList>
    </citation>
    <scope>NUCLEOTIDE SEQUENCE</scope>
</reference>
<dbReference type="AlphaFoldDB" id="A0A0F9A5H4"/>
<dbReference type="InterPro" id="IPR022876">
    <property type="entry name" value="Tscrpt_rep_Rex"/>
</dbReference>
<keyword evidence="1" id="KW-0963">Cytoplasm</keyword>
<dbReference type="InterPro" id="IPR003781">
    <property type="entry name" value="CoA-bd"/>
</dbReference>
<evidence type="ECO:0000256" key="4">
    <source>
        <dbReference type="ARBA" id="ARBA00023125"/>
    </source>
</evidence>
<proteinExistence type="predicted"/>
<dbReference type="Gene3D" id="3.40.50.720">
    <property type="entry name" value="NAD(P)-binding Rossmann-like Domain"/>
    <property type="match status" value="1"/>
</dbReference>
<dbReference type="GO" id="GO:0003677">
    <property type="term" value="F:DNA binding"/>
    <property type="evidence" value="ECO:0007669"/>
    <property type="project" value="UniProtKB-KW"/>
</dbReference>
<keyword evidence="5" id="KW-0804">Transcription</keyword>